<evidence type="ECO:0000313" key="3">
    <source>
        <dbReference type="Proteomes" id="UP000785679"/>
    </source>
</evidence>
<accession>A0A8J8N9C9</accession>
<dbReference type="AlphaFoldDB" id="A0A8J8N9C9"/>
<proteinExistence type="predicted"/>
<dbReference type="Proteomes" id="UP000785679">
    <property type="component" value="Unassembled WGS sequence"/>
</dbReference>
<dbReference type="EMBL" id="RRYP01033446">
    <property type="protein sequence ID" value="TNV70723.1"/>
    <property type="molecule type" value="Genomic_DNA"/>
</dbReference>
<organism evidence="2 3">
    <name type="scientific">Halteria grandinella</name>
    <dbReference type="NCBI Taxonomy" id="5974"/>
    <lineage>
        <taxon>Eukaryota</taxon>
        <taxon>Sar</taxon>
        <taxon>Alveolata</taxon>
        <taxon>Ciliophora</taxon>
        <taxon>Intramacronucleata</taxon>
        <taxon>Spirotrichea</taxon>
        <taxon>Stichotrichia</taxon>
        <taxon>Sporadotrichida</taxon>
        <taxon>Halteriidae</taxon>
        <taxon>Halteria</taxon>
    </lineage>
</organism>
<evidence type="ECO:0000256" key="1">
    <source>
        <dbReference type="SAM" id="MobiDB-lite"/>
    </source>
</evidence>
<evidence type="ECO:0000313" key="2">
    <source>
        <dbReference type="EMBL" id="TNV70723.1"/>
    </source>
</evidence>
<keyword evidence="3" id="KW-1185">Reference proteome</keyword>
<feature type="compositionally biased region" description="Polar residues" evidence="1">
    <location>
        <begin position="144"/>
        <end position="155"/>
    </location>
</feature>
<feature type="region of interest" description="Disordered" evidence="1">
    <location>
        <begin position="135"/>
        <end position="155"/>
    </location>
</feature>
<gene>
    <name evidence="2" type="ORF">FGO68_gene9898</name>
</gene>
<protein>
    <submittedName>
        <fullName evidence="2">Uncharacterized protein</fullName>
    </submittedName>
</protein>
<name>A0A8J8N9C9_HALGN</name>
<sequence length="155" mass="17968">MNWQIDRYPVFSDVLSQDLFLSLREQACSVSHQLPHELLCILIGKLPIVVHVASETSKLGLPQSKRHIQWLVLMPVYQKNLDSEKSIKKKQLHQLPAQSLNYQQSQISCSCESAHRQPTYNTMSYLNEDEQFRLRSDPDLGRRNQPQWQSHVSTG</sequence>
<reference evidence="2" key="1">
    <citation type="submission" date="2019-06" db="EMBL/GenBank/DDBJ databases">
        <authorList>
            <person name="Zheng W."/>
        </authorList>
    </citation>
    <scope>NUCLEOTIDE SEQUENCE</scope>
    <source>
        <strain evidence="2">QDHG01</strain>
    </source>
</reference>
<comment type="caution">
    <text evidence="2">The sequence shown here is derived from an EMBL/GenBank/DDBJ whole genome shotgun (WGS) entry which is preliminary data.</text>
</comment>